<gene>
    <name evidence="1" type="ORF">KIN20_005512</name>
</gene>
<dbReference type="AlphaFoldDB" id="A0AAD5QIM5"/>
<evidence type="ECO:0000313" key="1">
    <source>
        <dbReference type="EMBL" id="KAJ1349855.1"/>
    </source>
</evidence>
<dbReference type="Proteomes" id="UP001196413">
    <property type="component" value="Unassembled WGS sequence"/>
</dbReference>
<reference evidence="1" key="1">
    <citation type="submission" date="2021-06" db="EMBL/GenBank/DDBJ databases">
        <title>Parelaphostrongylus tenuis whole genome reference sequence.</title>
        <authorList>
            <person name="Garwood T.J."/>
            <person name="Larsen P.A."/>
            <person name="Fountain-Jones N.M."/>
            <person name="Garbe J.R."/>
            <person name="Macchietto M.G."/>
            <person name="Kania S.A."/>
            <person name="Gerhold R.W."/>
            <person name="Richards J.E."/>
            <person name="Wolf T.M."/>
        </authorList>
    </citation>
    <scope>NUCLEOTIDE SEQUENCE</scope>
    <source>
        <strain evidence="1">MNPRO001-30</strain>
        <tissue evidence="1">Meninges</tissue>
    </source>
</reference>
<protein>
    <submittedName>
        <fullName evidence="1">Uncharacterized protein</fullName>
    </submittedName>
</protein>
<proteinExistence type="predicted"/>
<sequence>MKGDEEVQLLMEHQENSSTEEALMSSGCRDWNSNRAYNRNHKSRMVLWKNFDPVRQSQQKSGWNEA</sequence>
<organism evidence="1 2">
    <name type="scientific">Parelaphostrongylus tenuis</name>
    <name type="common">Meningeal worm</name>
    <dbReference type="NCBI Taxonomy" id="148309"/>
    <lineage>
        <taxon>Eukaryota</taxon>
        <taxon>Metazoa</taxon>
        <taxon>Ecdysozoa</taxon>
        <taxon>Nematoda</taxon>
        <taxon>Chromadorea</taxon>
        <taxon>Rhabditida</taxon>
        <taxon>Rhabditina</taxon>
        <taxon>Rhabditomorpha</taxon>
        <taxon>Strongyloidea</taxon>
        <taxon>Metastrongylidae</taxon>
        <taxon>Parelaphostrongylus</taxon>
    </lineage>
</organism>
<name>A0AAD5QIM5_PARTN</name>
<keyword evidence="2" id="KW-1185">Reference proteome</keyword>
<comment type="caution">
    <text evidence="1">The sequence shown here is derived from an EMBL/GenBank/DDBJ whole genome shotgun (WGS) entry which is preliminary data.</text>
</comment>
<evidence type="ECO:0000313" key="2">
    <source>
        <dbReference type="Proteomes" id="UP001196413"/>
    </source>
</evidence>
<accession>A0AAD5QIM5</accession>
<dbReference type="EMBL" id="JAHQIW010000755">
    <property type="protein sequence ID" value="KAJ1349855.1"/>
    <property type="molecule type" value="Genomic_DNA"/>
</dbReference>